<comment type="caution">
    <text evidence="2">The sequence shown here is derived from an EMBL/GenBank/DDBJ whole genome shotgun (WGS) entry which is preliminary data.</text>
</comment>
<protein>
    <recommendedName>
        <fullName evidence="4">DivIVA domain protein</fullName>
    </recommendedName>
</protein>
<accession>D2MNN6</accession>
<evidence type="ECO:0000313" key="2">
    <source>
        <dbReference type="EMBL" id="EFC05827.1"/>
    </source>
</evidence>
<evidence type="ECO:0000256" key="1">
    <source>
        <dbReference type="SAM" id="Coils"/>
    </source>
</evidence>
<dbReference type="eggNOG" id="COG3599">
    <property type="taxonomic scope" value="Bacteria"/>
</dbReference>
<name>D2MNN6_9FIRM</name>
<keyword evidence="3" id="KW-1185">Reference proteome</keyword>
<dbReference type="AlphaFoldDB" id="D2MNN6"/>
<dbReference type="Proteomes" id="UP000005017">
    <property type="component" value="Unassembled WGS sequence"/>
</dbReference>
<reference evidence="3" key="1">
    <citation type="submission" date="2009-12" db="EMBL/GenBank/DDBJ databases">
        <title>Sequence of Clostridiales genomosp. BVAB3 str. UPII9-5.</title>
        <authorList>
            <person name="Madupu R."/>
            <person name="Durkin A.S."/>
            <person name="Torralba M."/>
            <person name="Methe B."/>
            <person name="Sutton G.G."/>
            <person name="Strausberg R.L."/>
            <person name="Nelson K.E."/>
        </authorList>
    </citation>
    <scope>NUCLEOTIDE SEQUENCE [LARGE SCALE GENOMIC DNA]</scope>
    <source>
        <strain evidence="3">W1219</strain>
    </source>
</reference>
<feature type="coiled-coil region" evidence="1">
    <location>
        <begin position="23"/>
        <end position="78"/>
    </location>
</feature>
<keyword evidence="1" id="KW-0175">Coiled coil</keyword>
<proteinExistence type="predicted"/>
<organism evidence="2 3">
    <name type="scientific">Bulleidia extructa W1219</name>
    <dbReference type="NCBI Taxonomy" id="679192"/>
    <lineage>
        <taxon>Bacteria</taxon>
        <taxon>Bacillati</taxon>
        <taxon>Bacillota</taxon>
        <taxon>Erysipelotrichia</taxon>
        <taxon>Erysipelotrichales</taxon>
        <taxon>Erysipelotrichaceae</taxon>
        <taxon>Bulleidia</taxon>
    </lineage>
</organism>
<dbReference type="RefSeq" id="WP_006627007.1">
    <property type="nucleotide sequence ID" value="NZ_ADFR01000004.1"/>
</dbReference>
<evidence type="ECO:0000313" key="3">
    <source>
        <dbReference type="Proteomes" id="UP000005017"/>
    </source>
</evidence>
<dbReference type="EMBL" id="ADFR01000004">
    <property type="protein sequence ID" value="EFC05827.1"/>
    <property type="molecule type" value="Genomic_DNA"/>
</dbReference>
<dbReference type="OrthoDB" id="1651345at2"/>
<evidence type="ECO:0008006" key="4">
    <source>
        <dbReference type="Google" id="ProtNLM"/>
    </source>
</evidence>
<sequence>MDQQARFRKAKNGYDRFAVDEKLEEMEASLSVLTRKLELYQNSMVELQMENDQLHQELTFLQNKSQEAEIQANQIKSLALNEATKIINTAHENADMMIQETLANAHSVLRQLTALYEEAGVVKKEMKEQLMRINQELDAFKLPDLPDRGWLKNFE</sequence>
<gene>
    <name evidence="2" type="ORF">HMPREF9013_0018</name>
</gene>
<dbReference type="STRING" id="679192.HMPREF9013_0018"/>